<reference evidence="2 3" key="1">
    <citation type="submission" date="2016-10" db="EMBL/GenBank/DDBJ databases">
        <authorList>
            <person name="Varghese N."/>
        </authorList>
    </citation>
    <scope>NUCLEOTIDE SEQUENCE [LARGE SCALE GENOMIC DNA]</scope>
</reference>
<dbReference type="Gene3D" id="3.40.140.10">
    <property type="entry name" value="Cytidine Deaminase, domain 2"/>
    <property type="match status" value="1"/>
</dbReference>
<accession>A0A1Y6LTZ5</accession>
<feature type="domain" description="CMP/dCMP-type deaminase" evidence="1">
    <location>
        <begin position="13"/>
        <end position="149"/>
    </location>
</feature>
<dbReference type="PROSITE" id="PS51747">
    <property type="entry name" value="CYT_DCMP_DEAMINASES_2"/>
    <property type="match status" value="1"/>
</dbReference>
<proteinExistence type="predicted"/>
<gene>
    <name evidence="2" type="ORF">ZT1A5_G7573</name>
</gene>
<dbReference type="SUPFAM" id="SSF53927">
    <property type="entry name" value="Cytidine deaminase-like"/>
    <property type="match status" value="1"/>
</dbReference>
<dbReference type="EMBL" id="LT882682">
    <property type="protein sequence ID" value="SMY26131.1"/>
    <property type="molecule type" value="Genomic_DNA"/>
</dbReference>
<organism evidence="2 3">
    <name type="scientific">Zymoseptoria tritici ST99CH_1A5</name>
    <dbReference type="NCBI Taxonomy" id="1276529"/>
    <lineage>
        <taxon>Eukaryota</taxon>
        <taxon>Fungi</taxon>
        <taxon>Dikarya</taxon>
        <taxon>Ascomycota</taxon>
        <taxon>Pezizomycotina</taxon>
        <taxon>Dothideomycetes</taxon>
        <taxon>Dothideomycetidae</taxon>
        <taxon>Mycosphaerellales</taxon>
        <taxon>Mycosphaerellaceae</taxon>
        <taxon>Zymoseptoria</taxon>
    </lineage>
</organism>
<dbReference type="GO" id="GO:0006139">
    <property type="term" value="P:nucleobase-containing compound metabolic process"/>
    <property type="evidence" value="ECO:0007669"/>
    <property type="project" value="UniProtKB-ARBA"/>
</dbReference>
<evidence type="ECO:0000313" key="3">
    <source>
        <dbReference type="Proteomes" id="UP000215453"/>
    </source>
</evidence>
<name>A0A1Y6LTZ5_ZYMTR</name>
<dbReference type="InterPro" id="IPR016193">
    <property type="entry name" value="Cytidine_deaminase-like"/>
</dbReference>
<dbReference type="Pfam" id="PF18785">
    <property type="entry name" value="Inv-AAD"/>
    <property type="match status" value="1"/>
</dbReference>
<dbReference type="Proteomes" id="UP000215453">
    <property type="component" value="Chromosome 7"/>
</dbReference>
<protein>
    <recommendedName>
        <fullName evidence="1">CMP/dCMP-type deaminase domain-containing protein</fullName>
    </recommendedName>
</protein>
<dbReference type="InterPro" id="IPR002125">
    <property type="entry name" value="CMP_dCMP_dom"/>
</dbReference>
<dbReference type="AlphaFoldDB" id="A0A1Y6LTZ5"/>
<sequence length="301" mass="33729">MSQTTKHPSIEPRDHRAFMEYAVEQARHSPPGPDKFCVGAVLVNGDTGEILSTGFSMELPGDIEGDLGTTHAEQCCFIKVAQQHDLPIAMPETHIGPVLPSHTVLYTTMEPCNARLSGKRTCCDRIVALKAQLRTVYVGMREPSTFIVDNDGKQRLESEGIGFEMVEGCYDMCREAAMAGHEPTYHITVQSGDIFFNVPSRHEACGTDPKEGLAERQSRREYNDILQEYYADQFGLWKAVETAVAVDITPKGEDHESAETALVVRKISHLYSGHWRRTGSRIPPRAWIVFIQEAQDHQNQW</sequence>
<dbReference type="GO" id="GO:0003824">
    <property type="term" value="F:catalytic activity"/>
    <property type="evidence" value="ECO:0007669"/>
    <property type="project" value="InterPro"/>
</dbReference>
<evidence type="ECO:0000313" key="2">
    <source>
        <dbReference type="EMBL" id="SMY26131.1"/>
    </source>
</evidence>
<evidence type="ECO:0000259" key="1">
    <source>
        <dbReference type="PROSITE" id="PS51747"/>
    </source>
</evidence>